<reference evidence="1" key="1">
    <citation type="submission" date="2018-05" db="EMBL/GenBank/DDBJ databases">
        <authorList>
            <person name="Lanie J.A."/>
            <person name="Ng W.-L."/>
            <person name="Kazmierczak K.M."/>
            <person name="Andrzejewski T.M."/>
            <person name="Davidsen T.M."/>
            <person name="Wayne K.J."/>
            <person name="Tettelin H."/>
            <person name="Glass J.I."/>
            <person name="Rusch D."/>
            <person name="Podicherti R."/>
            <person name="Tsui H.-C.T."/>
            <person name="Winkler M.E."/>
        </authorList>
    </citation>
    <scope>NUCLEOTIDE SEQUENCE</scope>
</reference>
<organism evidence="1">
    <name type="scientific">marine metagenome</name>
    <dbReference type="NCBI Taxonomy" id="408172"/>
    <lineage>
        <taxon>unclassified sequences</taxon>
        <taxon>metagenomes</taxon>
        <taxon>ecological metagenomes</taxon>
    </lineage>
</organism>
<dbReference type="EMBL" id="UINC01151131">
    <property type="protein sequence ID" value="SVD44549.1"/>
    <property type="molecule type" value="Genomic_DNA"/>
</dbReference>
<gene>
    <name evidence="1" type="ORF">METZ01_LOCUS397403</name>
</gene>
<dbReference type="InterPro" id="IPR014867">
    <property type="entry name" value="Spore_coat_CotH_CotH2/3/7"/>
</dbReference>
<dbReference type="AlphaFoldDB" id="A0A382VDJ4"/>
<dbReference type="PANTHER" id="PTHR40050:SF1">
    <property type="entry name" value="INNER SPORE COAT PROTEIN H"/>
    <property type="match status" value="1"/>
</dbReference>
<protein>
    <recommendedName>
        <fullName evidence="2">Spore coat protein CotH</fullName>
    </recommendedName>
</protein>
<evidence type="ECO:0008006" key="2">
    <source>
        <dbReference type="Google" id="ProtNLM"/>
    </source>
</evidence>
<proteinExistence type="predicted"/>
<name>A0A382VDJ4_9ZZZZ</name>
<dbReference type="Pfam" id="PF08757">
    <property type="entry name" value="CotH"/>
    <property type="match status" value="1"/>
</dbReference>
<feature type="non-terminal residue" evidence="1">
    <location>
        <position position="285"/>
    </location>
</feature>
<sequence length="285" mass="31947">HIQLLGSALCQQAGLLVSRSRLVRVRLNGADSAVAGYPMYGTYAHNDVVDSDFAGFHNLGPVNIYRTVRTGSMEADFAYLGEDPEPYRQVYFKETNAAENDWRDLIQLCQLLTETPEEEFVSSVSVSLDVDNWLRFFAINTFFDNRETSLSNGIGDDFIHFKDLYTNRHVLVPYDLDTILGRGDTAGSPTAGLFRAAEPAQASGHLTKPAQVARFLKHPAFVPRYFAELQRQAETVFSEDQFSAFVKQVMGGRADESEIERLKSFVAARREFILTEIPQTLTLST</sequence>
<dbReference type="PANTHER" id="PTHR40050">
    <property type="entry name" value="INNER SPORE COAT PROTEIN H"/>
    <property type="match status" value="1"/>
</dbReference>
<feature type="non-terminal residue" evidence="1">
    <location>
        <position position="1"/>
    </location>
</feature>
<accession>A0A382VDJ4</accession>
<evidence type="ECO:0000313" key="1">
    <source>
        <dbReference type="EMBL" id="SVD44549.1"/>
    </source>
</evidence>